<gene>
    <name evidence="2" type="ORF">VW23_024105</name>
</gene>
<dbReference type="RefSeq" id="WP_069910939.1">
    <property type="nucleotide sequence ID" value="NZ_LAJE02000254.1"/>
</dbReference>
<dbReference type="AlphaFoldDB" id="A0A1E5XMJ3"/>
<evidence type="ECO:0000313" key="2">
    <source>
        <dbReference type="EMBL" id="OEO29830.1"/>
    </source>
</evidence>
<organism evidence="2 3">
    <name type="scientific">Devosia insulae DS-56</name>
    <dbReference type="NCBI Taxonomy" id="1116389"/>
    <lineage>
        <taxon>Bacteria</taxon>
        <taxon>Pseudomonadati</taxon>
        <taxon>Pseudomonadota</taxon>
        <taxon>Alphaproteobacteria</taxon>
        <taxon>Hyphomicrobiales</taxon>
        <taxon>Devosiaceae</taxon>
        <taxon>Devosia</taxon>
    </lineage>
</organism>
<keyword evidence="3" id="KW-1185">Reference proteome</keyword>
<protein>
    <recommendedName>
        <fullName evidence="4">Pilus assembly protein</fullName>
    </recommendedName>
</protein>
<dbReference type="EMBL" id="LAJE02000254">
    <property type="protein sequence ID" value="OEO29830.1"/>
    <property type="molecule type" value="Genomic_DNA"/>
</dbReference>
<comment type="caution">
    <text evidence="2">The sequence shown here is derived from an EMBL/GenBank/DDBJ whole genome shotgun (WGS) entry which is preliminary data.</text>
</comment>
<sequence>MNPVILHAARVTAALAVFTALAGCTYDYRQRTDRVGYSAGDAVKANLARETSNPTKASMYSTKGLGRNGYVVGTVAAPVE</sequence>
<dbReference type="OrthoDB" id="7951390at2"/>
<reference evidence="2 3" key="1">
    <citation type="journal article" date="2015" name="Genome Announc.">
        <title>Genome Assemblies of Three Soil-Associated Devosia species: D. insulae, D. limi, and D. soli.</title>
        <authorList>
            <person name="Hassan Y.I."/>
            <person name="Lepp D."/>
            <person name="Zhou T."/>
        </authorList>
    </citation>
    <scope>NUCLEOTIDE SEQUENCE [LARGE SCALE GENOMIC DNA]</scope>
    <source>
        <strain evidence="2 3">DS-56</strain>
    </source>
</reference>
<accession>A0A1E5XMJ3</accession>
<evidence type="ECO:0000256" key="1">
    <source>
        <dbReference type="SAM" id="SignalP"/>
    </source>
</evidence>
<dbReference type="Proteomes" id="UP000095463">
    <property type="component" value="Unassembled WGS sequence"/>
</dbReference>
<evidence type="ECO:0000313" key="3">
    <source>
        <dbReference type="Proteomes" id="UP000095463"/>
    </source>
</evidence>
<evidence type="ECO:0008006" key="4">
    <source>
        <dbReference type="Google" id="ProtNLM"/>
    </source>
</evidence>
<feature type="signal peptide" evidence="1">
    <location>
        <begin position="1"/>
        <end position="22"/>
    </location>
</feature>
<proteinExistence type="predicted"/>
<keyword evidence="1" id="KW-0732">Signal</keyword>
<feature type="chain" id="PRO_5009190290" description="Pilus assembly protein" evidence="1">
    <location>
        <begin position="23"/>
        <end position="80"/>
    </location>
</feature>
<name>A0A1E5XMJ3_9HYPH</name>